<dbReference type="SMART" id="SM00332">
    <property type="entry name" value="PP2Cc"/>
    <property type="match status" value="1"/>
</dbReference>
<proteinExistence type="predicted"/>
<dbReference type="Gene3D" id="3.60.40.10">
    <property type="entry name" value="PPM-type phosphatase domain"/>
    <property type="match status" value="1"/>
</dbReference>
<dbReference type="PANTHER" id="PTHR47992">
    <property type="entry name" value="PROTEIN PHOSPHATASE"/>
    <property type="match status" value="1"/>
</dbReference>
<dbReference type="Proteomes" id="UP000664859">
    <property type="component" value="Unassembled WGS sequence"/>
</dbReference>
<keyword evidence="3" id="KW-1185">Reference proteome</keyword>
<dbReference type="InterPro" id="IPR001932">
    <property type="entry name" value="PPM-type_phosphatase-like_dom"/>
</dbReference>
<protein>
    <submittedName>
        <fullName evidence="2">Phosphatase 2C-like domain-containing protein</fullName>
    </submittedName>
</protein>
<dbReference type="CDD" id="cd00143">
    <property type="entry name" value="PP2Cc"/>
    <property type="match status" value="1"/>
</dbReference>
<dbReference type="EMBL" id="JAFCMP010000048">
    <property type="protein sequence ID" value="KAG5189516.1"/>
    <property type="molecule type" value="Genomic_DNA"/>
</dbReference>
<reference evidence="2" key="1">
    <citation type="submission" date="2021-02" db="EMBL/GenBank/DDBJ databases">
        <title>First Annotated Genome of the Yellow-green Alga Tribonema minus.</title>
        <authorList>
            <person name="Mahan K.M."/>
        </authorList>
    </citation>
    <scope>NUCLEOTIDE SEQUENCE</scope>
    <source>
        <strain evidence="2">UTEX B ZZ1240</strain>
    </source>
</reference>
<dbReference type="GO" id="GO:0004722">
    <property type="term" value="F:protein serine/threonine phosphatase activity"/>
    <property type="evidence" value="ECO:0007669"/>
    <property type="project" value="InterPro"/>
</dbReference>
<gene>
    <name evidence="2" type="ORF">JKP88DRAFT_259980</name>
</gene>
<sequence>MWVANCGDSRAVAAAHLGGGGEEEVKSVQLTEDQTPDVPEERERILGMGGFVSPPPQPGLSSRVWLDAQQTMVGLAMSRSLGDLAVKRVGVVPDPVVTAWRLTRGTDLFLLLASDGIWTFVSTDEAVELVHAEMARGAGGGRQGGGQGGTGVGAAAALAGACEALVSLANARWAHRVGVYRDDISALLIALQPSDKRASG</sequence>
<evidence type="ECO:0000313" key="2">
    <source>
        <dbReference type="EMBL" id="KAG5189516.1"/>
    </source>
</evidence>
<dbReference type="InterPro" id="IPR036457">
    <property type="entry name" value="PPM-type-like_dom_sf"/>
</dbReference>
<name>A0A835Z963_9STRA</name>
<evidence type="ECO:0000313" key="3">
    <source>
        <dbReference type="Proteomes" id="UP000664859"/>
    </source>
</evidence>
<organism evidence="2 3">
    <name type="scientific">Tribonema minus</name>
    <dbReference type="NCBI Taxonomy" id="303371"/>
    <lineage>
        <taxon>Eukaryota</taxon>
        <taxon>Sar</taxon>
        <taxon>Stramenopiles</taxon>
        <taxon>Ochrophyta</taxon>
        <taxon>PX clade</taxon>
        <taxon>Xanthophyceae</taxon>
        <taxon>Tribonematales</taxon>
        <taxon>Tribonemataceae</taxon>
        <taxon>Tribonema</taxon>
    </lineage>
</organism>
<accession>A0A835Z963</accession>
<dbReference type="OrthoDB" id="10264738at2759"/>
<dbReference type="InterPro" id="IPR015655">
    <property type="entry name" value="PP2C"/>
</dbReference>
<dbReference type="AlphaFoldDB" id="A0A835Z963"/>
<feature type="domain" description="PPM-type phosphatase" evidence="1">
    <location>
        <begin position="1"/>
        <end position="191"/>
    </location>
</feature>
<dbReference type="Pfam" id="PF00481">
    <property type="entry name" value="PP2C"/>
    <property type="match status" value="1"/>
</dbReference>
<dbReference type="PROSITE" id="PS51746">
    <property type="entry name" value="PPM_2"/>
    <property type="match status" value="1"/>
</dbReference>
<evidence type="ECO:0000259" key="1">
    <source>
        <dbReference type="PROSITE" id="PS51746"/>
    </source>
</evidence>
<comment type="caution">
    <text evidence="2">The sequence shown here is derived from an EMBL/GenBank/DDBJ whole genome shotgun (WGS) entry which is preliminary data.</text>
</comment>
<dbReference type="SUPFAM" id="SSF81606">
    <property type="entry name" value="PP2C-like"/>
    <property type="match status" value="1"/>
</dbReference>